<accession>A0A9P5PKS9</accession>
<proteinExistence type="predicted"/>
<dbReference type="OrthoDB" id="3049189at2759"/>
<dbReference type="EMBL" id="JADNRY010000124">
    <property type="protein sequence ID" value="KAF9064392.1"/>
    <property type="molecule type" value="Genomic_DNA"/>
</dbReference>
<name>A0A9P5PKS9_9AGAR</name>
<sequence>MVVQEILSNQKGPAPRDQFCDSSHPISPSFLETYSVRLGGSKDLSYTLKDLPNPPHTKFYLHPAAYMQHLWANWDDEDKHWDPTMGLGDYIIKGTKIAMKHWPSVAEPWRNPLRTQWWKYEILVNESRNFPSIDRFLQAYSDPNGKPRMITEIGKIIVQRNKIADPRRQKSYRKKKVVSSSVERLPLSMTPQCSGTSVPCSSQTASSFTRYCGVLVKNFNFEGVDTSNNDSVRSTAEAFVHKAGCFHSGTGFSASIYGENCLFLMWKHKHDAEAFVNAFNNHPMMYQNLEIAPYFQ</sequence>
<evidence type="ECO:0000313" key="2">
    <source>
        <dbReference type="Proteomes" id="UP000772434"/>
    </source>
</evidence>
<comment type="caution">
    <text evidence="1">The sequence shown here is derived from an EMBL/GenBank/DDBJ whole genome shotgun (WGS) entry which is preliminary data.</text>
</comment>
<dbReference type="Proteomes" id="UP000772434">
    <property type="component" value="Unassembled WGS sequence"/>
</dbReference>
<protein>
    <submittedName>
        <fullName evidence="1">Uncharacterized protein</fullName>
    </submittedName>
</protein>
<dbReference type="AlphaFoldDB" id="A0A9P5PKS9"/>
<keyword evidence="2" id="KW-1185">Reference proteome</keyword>
<evidence type="ECO:0000313" key="1">
    <source>
        <dbReference type="EMBL" id="KAF9064392.1"/>
    </source>
</evidence>
<organism evidence="1 2">
    <name type="scientific">Rhodocollybia butyracea</name>
    <dbReference type="NCBI Taxonomy" id="206335"/>
    <lineage>
        <taxon>Eukaryota</taxon>
        <taxon>Fungi</taxon>
        <taxon>Dikarya</taxon>
        <taxon>Basidiomycota</taxon>
        <taxon>Agaricomycotina</taxon>
        <taxon>Agaricomycetes</taxon>
        <taxon>Agaricomycetidae</taxon>
        <taxon>Agaricales</taxon>
        <taxon>Marasmiineae</taxon>
        <taxon>Omphalotaceae</taxon>
        <taxon>Rhodocollybia</taxon>
    </lineage>
</organism>
<gene>
    <name evidence="1" type="ORF">BDP27DRAFT_1425864</name>
</gene>
<reference evidence="1" key="1">
    <citation type="submission" date="2020-11" db="EMBL/GenBank/DDBJ databases">
        <authorList>
            <consortium name="DOE Joint Genome Institute"/>
            <person name="Ahrendt S."/>
            <person name="Riley R."/>
            <person name="Andreopoulos W."/>
            <person name="Labutti K."/>
            <person name="Pangilinan J."/>
            <person name="Ruiz-Duenas F.J."/>
            <person name="Barrasa J.M."/>
            <person name="Sanchez-Garcia M."/>
            <person name="Camarero S."/>
            <person name="Miyauchi S."/>
            <person name="Serrano A."/>
            <person name="Linde D."/>
            <person name="Babiker R."/>
            <person name="Drula E."/>
            <person name="Ayuso-Fernandez I."/>
            <person name="Pacheco R."/>
            <person name="Padilla G."/>
            <person name="Ferreira P."/>
            <person name="Barriuso J."/>
            <person name="Kellner H."/>
            <person name="Castanera R."/>
            <person name="Alfaro M."/>
            <person name="Ramirez L."/>
            <person name="Pisabarro A.G."/>
            <person name="Kuo A."/>
            <person name="Tritt A."/>
            <person name="Lipzen A."/>
            <person name="He G."/>
            <person name="Yan M."/>
            <person name="Ng V."/>
            <person name="Cullen D."/>
            <person name="Martin F."/>
            <person name="Rosso M.-N."/>
            <person name="Henrissat B."/>
            <person name="Hibbett D."/>
            <person name="Martinez A.T."/>
            <person name="Grigoriev I.V."/>
        </authorList>
    </citation>
    <scope>NUCLEOTIDE SEQUENCE</scope>
    <source>
        <strain evidence="1">AH 40177</strain>
    </source>
</reference>